<keyword evidence="5" id="KW-0812">Transmembrane</keyword>
<dbReference type="Pfam" id="PF25023">
    <property type="entry name" value="TEN_YD-shell"/>
    <property type="match status" value="2"/>
</dbReference>
<keyword evidence="2" id="KW-0677">Repeat</keyword>
<dbReference type="PANTHER" id="PTHR11219:SF69">
    <property type="entry name" value="TENEURIN-A"/>
    <property type="match status" value="1"/>
</dbReference>
<keyword evidence="1" id="KW-0245">EGF-like domain</keyword>
<evidence type="ECO:0000259" key="6">
    <source>
        <dbReference type="Pfam" id="PF25020"/>
    </source>
</evidence>
<dbReference type="Gene3D" id="2.180.10.10">
    <property type="entry name" value="RHS repeat-associated core"/>
    <property type="match status" value="3"/>
</dbReference>
<feature type="region of interest" description="Disordered" evidence="4">
    <location>
        <begin position="2276"/>
        <end position="2295"/>
    </location>
</feature>
<evidence type="ECO:0000259" key="7">
    <source>
        <dbReference type="Pfam" id="PF25023"/>
    </source>
</evidence>
<evidence type="ECO:0000256" key="5">
    <source>
        <dbReference type="SAM" id="Phobius"/>
    </source>
</evidence>
<dbReference type="SUPFAM" id="SSF49464">
    <property type="entry name" value="Carboxypeptidase regulatory domain-like"/>
    <property type="match status" value="1"/>
</dbReference>
<dbReference type="RefSeq" id="WP_095552889.1">
    <property type="nucleotide sequence ID" value="NZ_NSJE01000035.1"/>
</dbReference>
<accession>A0A2A2ARN0</accession>
<dbReference type="Proteomes" id="UP000218439">
    <property type="component" value="Unassembled WGS sequence"/>
</dbReference>
<evidence type="ECO:0000313" key="9">
    <source>
        <dbReference type="Proteomes" id="UP000218439"/>
    </source>
</evidence>
<feature type="compositionally biased region" description="Pro residues" evidence="4">
    <location>
        <begin position="646"/>
        <end position="655"/>
    </location>
</feature>
<feature type="compositionally biased region" description="Pro residues" evidence="4">
    <location>
        <begin position="187"/>
        <end position="197"/>
    </location>
</feature>
<evidence type="ECO:0000256" key="2">
    <source>
        <dbReference type="ARBA" id="ARBA00022737"/>
    </source>
</evidence>
<sequence>MRPVSKRASPQRRIAQALSAVIMGAGLLPALAWAQAAPTLVVQFAGQAITPVPAVGLWLLALTLAVAMVLLRRRGLLPGLASWGGVALLALLLGSGLGRIDGVRAQATQTLALHSSPARLALAPGRSQQVALRNDTAGPIGLQSIALQGNPTGRYRLLHAPGDCRVGQQLAPGASCPVSVQHDAGAPPAPPPQPPAAGPGQRELSVFEQASALPRFLSYPPLTARVGQPWQYQVSAVDRQGQSLPVHIVAAHSPADLRISGSAPGQALHWTPPQAGLHTITLQVRDAQGQVQQQSFVLGVSDETRLPADPKQRATPLPEHVFTPFADSTRFLYTGADPIQQGVSAPMDPLQAAVLRGQVKGRDGVPLAGVRVQVQGRPEFGHTHTRADGWFDLAVNGGGWLTLHYEKTGYLSAQRKVHTPRRDWAYADDVVLIALDGQYSQIELQRNELQIYWGGLNQDERGARRTAVVFPAGVQASAELPDGSLRPLQRLTVRVTEYTLGEQGPQTMPGALPLSVGYTWAADFSADEARALGARHLRFDRPVYAYTSNFIGAPVGTAVPAGWYDFERTAWIGADNGRVIEILGTDNGRAQLRVSQAQRPATAAELAQLGIGEDELQALAQMYPVGEQLWRTPMEHFTPWDCNWPLGPPGDAPPPPDDDPPGPDDPPDPNDPDNEEQDEEREDVECGCDIYVKQRAIGQGIALPGTPFELYYRSDRPLTDPAAQPSAVPLRKRLKSAGASLHAGFRYAEVQHQIAGHRLLQKWGATQWPQAPQFDEQQWDGTDIYGRTVRTAYARLHSSIVYGYAGVYYGVRSDLIRAFMSAQLAAGRNSRLSFVGNGSVASPIIEMHRDSAPRWVKVPAANMDLAQAHAGGWALRGLRLYDPEAQMLYESGSLRKGPRLPLSTQTVPNTYIASDNARLLSDGALLTGQGHQLQRYADTQGAAAPTVYAGQAEGGFAGDGGPASAARFLFPKVLAQGVDGSIYVMDAGNRRLRRIGSDGLVHTVAGNGQPATASGPLNPPVPATSVGFEAQSLAALPDMNLLAVDGAGQLLQLTPDGLLHHVELPAEAGRATAVVAGRQGQVWIGTDSNRLYRLDATGLRYVGNTPRIKNAVAGPGDDVLIPDERKVWLANASGRLDSLVNATHEFFRYDTLLGYDPDAGLLSLSGSQLLRTSAGLPQLGASQGIYRVGRPDGLSYDEFFSNGLPSVTKHALTGATLARYSYQGGYLSSVSDAFGNTVQLQRQGARLLRVVGRDGQVSTLDYDAQGRLTRVSLPGGISHHMQYDSRGLLTEYRDPRGGVDRFSYDAQGKLLRNAAPDGSGWQLSRAEDNTITATTAMGRSKSVRQLVKSRTTEQTRVGFDGLRSSAVIDTMQGSSTQEHPDGTRIQRYRIPDRVFGSIAATESVALNNGDLRLYSNTNRSGQWNAQHYSSWSNTHELNGATWRSQFSHADMQLRHTDADGHTSTASVNAQMQPLHWSAASGAQATLGYDSRGQLADIRLSAPDVAERHSRIAYHPLGQPGAGQIARFTNALGQTTHYRYDPAGRPVQTTLPDGRSLRYDWDAAGNLQGLHTPAGNRHQFHYDGAQQVSRYDAPGNAATTHWQYDAERKLTSVRRPGGQDIGLSYDSAARLSRITTDADATTLSYNPLGQLASISNPTQRIAYGRSNGLITSEHWDGAIQAQLDTPTDYYGRPTEIGLRVGAEHIQLPLHYSPSGRLQRIDQTWLHYGAHGQPESLQGPWGSVTHQYNSLGEALHTRHIASAAASNSTPPQAEATRQALLAGLGALQAALDERMRHMNTCRMRGWLVYGASPFLGEIIDWHWKYDHSDMDEVERQALIAQYGPAQYREPDYCLDVVKRRIEHLHYLAQAPLSSYGWGQQLASELTRLQQATAGGAAGVASLSYSNDAAGLLTDATSYNSPAIEAHYQALQQLLQQLQANQLHWGIPAEYQYQRDALGRISSLHERLIDQSRQHQYEYDSSGRLLAHTMDGQRTEWAYDANGNRSHENGQPIASYDAQDRLLTWKDQHYSYNPAGDLQAKTNAAGQTRYDYDALGNLRQVLLPGGQRIDYDIDPLNRRIGKRKNGQQQYRLIYLDELRPLAELDAQGQIRSLFIYAGQGNAPTLMLREGKTWRLIADHLGSIRLVIDAETGQIGQRLDYDAWGRVTHDSQPGFQPFGFAGGLYDPDTGLTRFGARDYDAETGRWTAKDPILFNGGDSNLYGYVLQDPVNFVDPEGLARFGGPRRGERNRTARPDGTNNPFKHMEQHPTKPNKVIYKDANGQKKEKNKPPGFDEAKPRKKNGWIDLELLEALLPWPLIPNELGCATMDCHYDWDPCKGWVPK</sequence>
<feature type="transmembrane region" description="Helical" evidence="5">
    <location>
        <begin position="52"/>
        <end position="71"/>
    </location>
</feature>
<dbReference type="GO" id="GO:0005509">
    <property type="term" value="F:calcium ion binding"/>
    <property type="evidence" value="ECO:0007669"/>
    <property type="project" value="InterPro"/>
</dbReference>
<keyword evidence="5" id="KW-0472">Membrane</keyword>
<feature type="domain" description="Teneurin TTR-like" evidence="6">
    <location>
        <begin position="350"/>
        <end position="432"/>
    </location>
</feature>
<evidence type="ECO:0000313" key="8">
    <source>
        <dbReference type="EMBL" id="PAT40354.1"/>
    </source>
</evidence>
<evidence type="ECO:0000256" key="3">
    <source>
        <dbReference type="ARBA" id="ARBA00023157"/>
    </source>
</evidence>
<dbReference type="InterPro" id="IPR051216">
    <property type="entry name" value="Teneurin"/>
</dbReference>
<keyword evidence="3" id="KW-1015">Disulfide bond</keyword>
<dbReference type="InterPro" id="IPR013783">
    <property type="entry name" value="Ig-like_fold"/>
</dbReference>
<dbReference type="SUPFAM" id="SSF49313">
    <property type="entry name" value="Cadherin-like"/>
    <property type="match status" value="1"/>
</dbReference>
<feature type="region of interest" description="Disordered" evidence="4">
    <location>
        <begin position="2236"/>
        <end position="2264"/>
    </location>
</feature>
<dbReference type="PANTHER" id="PTHR11219">
    <property type="entry name" value="TENEURIN AND N-ACETYLGLUCOSAMINE-1-PHOSPHODIESTER ALPHA-N-ACETYLGLUCOSAMINIDASE"/>
    <property type="match status" value="1"/>
</dbReference>
<evidence type="ECO:0000256" key="4">
    <source>
        <dbReference type="SAM" id="MobiDB-lite"/>
    </source>
</evidence>
<dbReference type="InterPro" id="IPR056820">
    <property type="entry name" value="TEN_TTR-like"/>
</dbReference>
<evidence type="ECO:0000256" key="1">
    <source>
        <dbReference type="ARBA" id="ARBA00022536"/>
    </source>
</evidence>
<dbReference type="NCBIfam" id="TIGR01643">
    <property type="entry name" value="YD_repeat_2x"/>
    <property type="match status" value="6"/>
</dbReference>
<comment type="caution">
    <text evidence="8">The sequence shown here is derived from an EMBL/GenBank/DDBJ whole genome shotgun (WGS) entry which is preliminary data.</text>
</comment>
<dbReference type="NCBIfam" id="TIGR03696">
    <property type="entry name" value="Rhs_assc_core"/>
    <property type="match status" value="1"/>
</dbReference>
<dbReference type="InterPro" id="IPR015919">
    <property type="entry name" value="Cadherin-like_sf"/>
</dbReference>
<dbReference type="InterPro" id="IPR008969">
    <property type="entry name" value="CarboxyPept-like_regulatory"/>
</dbReference>
<dbReference type="Pfam" id="PF25020">
    <property type="entry name" value="TTR_TEN1-4"/>
    <property type="match status" value="1"/>
</dbReference>
<keyword evidence="5" id="KW-1133">Transmembrane helix</keyword>
<dbReference type="InterPro" id="IPR006530">
    <property type="entry name" value="YD"/>
</dbReference>
<dbReference type="InterPro" id="IPR011042">
    <property type="entry name" value="6-blade_b-propeller_TolB-like"/>
</dbReference>
<reference evidence="8 9" key="1">
    <citation type="submission" date="2017-08" db="EMBL/GenBank/DDBJ databases">
        <title>WGS of Clinical strains of the CDC Group NO-1 linked to zoonotic infections in humans.</title>
        <authorList>
            <person name="Bernier A.-M."/>
            <person name="Bernard K."/>
        </authorList>
    </citation>
    <scope>NUCLEOTIDE SEQUENCE [LARGE SCALE GENOMIC DNA]</scope>
    <source>
        <strain evidence="8 9">NML120219</strain>
    </source>
</reference>
<dbReference type="Gene3D" id="2.60.40.10">
    <property type="entry name" value="Immunoglobulins"/>
    <property type="match status" value="2"/>
</dbReference>
<feature type="compositionally biased region" description="Acidic residues" evidence="4">
    <location>
        <begin position="656"/>
        <end position="683"/>
    </location>
</feature>
<proteinExistence type="predicted"/>
<feature type="region of interest" description="Disordered" evidence="4">
    <location>
        <begin position="641"/>
        <end position="683"/>
    </location>
</feature>
<dbReference type="SUPFAM" id="SSF63829">
    <property type="entry name" value="Calcium-dependent phosphotriesterase"/>
    <property type="match status" value="1"/>
</dbReference>
<dbReference type="InterPro" id="IPR056823">
    <property type="entry name" value="TEN-like_YD-shell"/>
</dbReference>
<dbReference type="GO" id="GO:0016020">
    <property type="term" value="C:membrane"/>
    <property type="evidence" value="ECO:0007669"/>
    <property type="project" value="InterPro"/>
</dbReference>
<organism evidence="8 9">
    <name type="scientific">Vandammella animalimorsus</name>
    <dbReference type="NCBI Taxonomy" id="2029117"/>
    <lineage>
        <taxon>Bacteria</taxon>
        <taxon>Pseudomonadati</taxon>
        <taxon>Pseudomonadota</taxon>
        <taxon>Betaproteobacteria</taxon>
        <taxon>Burkholderiales</taxon>
        <taxon>Comamonadaceae</taxon>
        <taxon>Vandammella</taxon>
    </lineage>
</organism>
<feature type="compositionally biased region" description="Basic and acidic residues" evidence="4">
    <location>
        <begin position="2241"/>
        <end position="2250"/>
    </location>
</feature>
<name>A0A2A2ARN0_9BURK</name>
<feature type="transmembrane region" description="Helical" evidence="5">
    <location>
        <begin position="80"/>
        <end position="100"/>
    </location>
</feature>
<dbReference type="EMBL" id="NSJE01000035">
    <property type="protein sequence ID" value="PAT40354.1"/>
    <property type="molecule type" value="Genomic_DNA"/>
</dbReference>
<gene>
    <name evidence="8" type="ORF">CK621_14070</name>
</gene>
<feature type="domain" description="Teneurin-like YD-shell" evidence="7">
    <location>
        <begin position="1199"/>
        <end position="1734"/>
    </location>
</feature>
<dbReference type="InterPro" id="IPR022385">
    <property type="entry name" value="Rhs_assc_core"/>
</dbReference>
<protein>
    <submittedName>
        <fullName evidence="8">Uncharacterized protein</fullName>
    </submittedName>
</protein>
<feature type="domain" description="Teneurin-like YD-shell" evidence="7">
    <location>
        <begin position="1949"/>
        <end position="2207"/>
    </location>
</feature>
<dbReference type="Gene3D" id="2.120.10.30">
    <property type="entry name" value="TolB, C-terminal domain"/>
    <property type="match status" value="1"/>
</dbReference>
<feature type="compositionally biased region" description="Basic and acidic residues" evidence="4">
    <location>
        <begin position="2277"/>
        <end position="2293"/>
    </location>
</feature>
<feature type="region of interest" description="Disordered" evidence="4">
    <location>
        <begin position="175"/>
        <end position="202"/>
    </location>
</feature>